<evidence type="ECO:0000259" key="1">
    <source>
        <dbReference type="PROSITE" id="PS51186"/>
    </source>
</evidence>
<protein>
    <submittedName>
        <fullName evidence="2">GNAT family N-acetyltransferase</fullName>
    </submittedName>
</protein>
<gene>
    <name evidence="2" type="ORF">ACEG43_03635</name>
</gene>
<accession>A0ABV4SCJ6</accession>
<dbReference type="PROSITE" id="PS51186">
    <property type="entry name" value="GNAT"/>
    <property type="match status" value="1"/>
</dbReference>
<dbReference type="PANTHER" id="PTHR41700">
    <property type="entry name" value="GCN5-RELATED N-ACETYLTRANSFERASE"/>
    <property type="match status" value="1"/>
</dbReference>
<comment type="caution">
    <text evidence="2">The sequence shown here is derived from an EMBL/GenBank/DDBJ whole genome shotgun (WGS) entry which is preliminary data.</text>
</comment>
<evidence type="ECO:0000313" key="2">
    <source>
        <dbReference type="EMBL" id="MFA3835283.1"/>
    </source>
</evidence>
<dbReference type="EMBL" id="JBGOSP010000002">
    <property type="protein sequence ID" value="MFA3835283.1"/>
    <property type="molecule type" value="Genomic_DNA"/>
</dbReference>
<proteinExistence type="predicted"/>
<dbReference type="InterPro" id="IPR038764">
    <property type="entry name" value="GNAT_N_AcTrfase_prd"/>
</dbReference>
<dbReference type="InterPro" id="IPR016181">
    <property type="entry name" value="Acyl_CoA_acyltransferase"/>
</dbReference>
<evidence type="ECO:0000313" key="3">
    <source>
        <dbReference type="Proteomes" id="UP001571476"/>
    </source>
</evidence>
<sequence>MTDLAIPESGLVSPAVSAAALAAATAAAAASRVEIRDLTEVADLTEVCRLFASIWQPGAGASPVTTELLRAMAAAGNYVAGAYEGDELLGACLGFFGSPAKASLHSHIAGVAPRGLGRGIGFSLKLHQRAWALRQHVSLITWTFDPLVRRNAHFNLAKLGVDPARYLPDFYGPMRDGINGSGDTDRLMVRWDLSGPAASAASLGEPARVDAAALRERGAAAALSVAPDGDPLTAVADGPVVLVGVPPDIETLRRTDPGQGQAWRVALREVLGGLMAEEARVIGFDRAGWYVVSREKSS</sequence>
<dbReference type="RefSeq" id="WP_372561311.1">
    <property type="nucleotide sequence ID" value="NZ_JBGOSP010000002.1"/>
</dbReference>
<dbReference type="Proteomes" id="UP001571476">
    <property type="component" value="Unassembled WGS sequence"/>
</dbReference>
<organism evidence="2 3">
    <name type="scientific">Streptomyces aureus</name>
    <dbReference type="NCBI Taxonomy" id="193461"/>
    <lineage>
        <taxon>Bacteria</taxon>
        <taxon>Bacillati</taxon>
        <taxon>Actinomycetota</taxon>
        <taxon>Actinomycetes</taxon>
        <taxon>Kitasatosporales</taxon>
        <taxon>Streptomycetaceae</taxon>
        <taxon>Streptomyces</taxon>
    </lineage>
</organism>
<dbReference type="PANTHER" id="PTHR41700:SF1">
    <property type="entry name" value="N-ACETYLTRANSFERASE DOMAIN-CONTAINING PROTEIN"/>
    <property type="match status" value="1"/>
</dbReference>
<dbReference type="InterPro" id="IPR000182">
    <property type="entry name" value="GNAT_dom"/>
</dbReference>
<name>A0ABV4SCJ6_9ACTN</name>
<dbReference type="SUPFAM" id="SSF55729">
    <property type="entry name" value="Acyl-CoA N-acyltransferases (Nat)"/>
    <property type="match status" value="1"/>
</dbReference>
<reference evidence="2 3" key="1">
    <citation type="submission" date="2024-08" db="EMBL/GenBank/DDBJ databases">
        <title>Genome sequence of Streptomyces aureus CACIA-1.46HGO.</title>
        <authorList>
            <person name="Evangelista-Martinez Z."/>
        </authorList>
    </citation>
    <scope>NUCLEOTIDE SEQUENCE [LARGE SCALE GENOMIC DNA]</scope>
    <source>
        <strain evidence="2 3">CACIA-1.46HGO</strain>
    </source>
</reference>
<feature type="domain" description="N-acetyltransferase" evidence="1">
    <location>
        <begin position="33"/>
        <end position="179"/>
    </location>
</feature>
<dbReference type="Gene3D" id="3.40.630.30">
    <property type="match status" value="1"/>
</dbReference>
<keyword evidence="3" id="KW-1185">Reference proteome</keyword>